<feature type="non-terminal residue" evidence="2">
    <location>
        <position position="1"/>
    </location>
</feature>
<gene>
    <name evidence="2" type="ORF">FRX31_011325</name>
</gene>
<comment type="caution">
    <text evidence="2">The sequence shown here is derived from an EMBL/GenBank/DDBJ whole genome shotgun (WGS) entry which is preliminary data.</text>
</comment>
<keyword evidence="3" id="KW-1185">Reference proteome</keyword>
<evidence type="ECO:0000313" key="2">
    <source>
        <dbReference type="EMBL" id="KAF5199091.1"/>
    </source>
</evidence>
<feature type="compositionally biased region" description="Basic residues" evidence="1">
    <location>
        <begin position="73"/>
        <end position="83"/>
    </location>
</feature>
<feature type="compositionally biased region" description="Polar residues" evidence="1">
    <location>
        <begin position="30"/>
        <end position="47"/>
    </location>
</feature>
<evidence type="ECO:0000256" key="1">
    <source>
        <dbReference type="SAM" id="MobiDB-lite"/>
    </source>
</evidence>
<reference evidence="2 3" key="1">
    <citation type="submission" date="2020-06" db="EMBL/GenBank/DDBJ databases">
        <title>Transcriptomic and genomic resources for Thalictrum thalictroides and T. hernandezii: Facilitating candidate gene discovery in an emerging model plant lineage.</title>
        <authorList>
            <person name="Arias T."/>
            <person name="Riano-Pachon D.M."/>
            <person name="Di Stilio V.S."/>
        </authorList>
    </citation>
    <scope>NUCLEOTIDE SEQUENCE [LARGE SCALE GENOMIC DNA]</scope>
    <source>
        <strain evidence="3">cv. WT478/WT964</strain>
        <tissue evidence="2">Leaves</tissue>
    </source>
</reference>
<feature type="region of interest" description="Disordered" evidence="1">
    <location>
        <begin position="1"/>
        <end position="168"/>
    </location>
</feature>
<feature type="compositionally biased region" description="Gly residues" evidence="1">
    <location>
        <begin position="84"/>
        <end position="94"/>
    </location>
</feature>
<dbReference type="EMBL" id="JABWDY010012453">
    <property type="protein sequence ID" value="KAF5199091.1"/>
    <property type="molecule type" value="Genomic_DNA"/>
</dbReference>
<accession>A0A7J6WNY9</accession>
<name>A0A7J6WNY9_THATH</name>
<dbReference type="Proteomes" id="UP000554482">
    <property type="component" value="Unassembled WGS sequence"/>
</dbReference>
<feature type="compositionally biased region" description="Pro residues" evidence="1">
    <location>
        <begin position="1"/>
        <end position="12"/>
    </location>
</feature>
<protein>
    <submittedName>
        <fullName evidence="2">Uncharacterized protein</fullName>
    </submittedName>
</protein>
<organism evidence="2 3">
    <name type="scientific">Thalictrum thalictroides</name>
    <name type="common">Rue-anemone</name>
    <name type="synonym">Anemone thalictroides</name>
    <dbReference type="NCBI Taxonomy" id="46969"/>
    <lineage>
        <taxon>Eukaryota</taxon>
        <taxon>Viridiplantae</taxon>
        <taxon>Streptophyta</taxon>
        <taxon>Embryophyta</taxon>
        <taxon>Tracheophyta</taxon>
        <taxon>Spermatophyta</taxon>
        <taxon>Magnoliopsida</taxon>
        <taxon>Ranunculales</taxon>
        <taxon>Ranunculaceae</taxon>
        <taxon>Thalictroideae</taxon>
        <taxon>Thalictrum</taxon>
    </lineage>
</organism>
<sequence length="168" mass="17564">PPSKVLPPPLHRPPGRPRKNRRLGEDELQSRTLTQKARQCSVCGSYNHTKKRCKGLSREEIVERNNASTSGRGKGRGRGRGRGRGTQGSEGGEGITQSNEGGRGRGPQGSEGGGRGRGPQGSEGGGRGRGSGESNASGRQGNEGGGHTSGSHVLLNKLIRKAMRGPQD</sequence>
<proteinExistence type="predicted"/>
<evidence type="ECO:0000313" key="3">
    <source>
        <dbReference type="Proteomes" id="UP000554482"/>
    </source>
</evidence>
<dbReference type="AlphaFoldDB" id="A0A7J6WNY9"/>
<feature type="compositionally biased region" description="Gly residues" evidence="1">
    <location>
        <begin position="104"/>
        <end position="131"/>
    </location>
</feature>
<feature type="compositionally biased region" description="Basic residues" evidence="1">
    <location>
        <begin position="158"/>
        <end position="168"/>
    </location>
</feature>